<evidence type="ECO:0000313" key="4">
    <source>
        <dbReference type="Proteomes" id="UP001165092"/>
    </source>
</evidence>
<dbReference type="RefSeq" id="WP_285760174.1">
    <property type="nucleotide sequence ID" value="NZ_BSQG01000005.1"/>
</dbReference>
<gene>
    <name evidence="3" type="ORF">Nans01_30420</name>
</gene>
<evidence type="ECO:0000256" key="2">
    <source>
        <dbReference type="SAM" id="Phobius"/>
    </source>
</evidence>
<keyword evidence="2" id="KW-0472">Membrane</keyword>
<keyword evidence="4" id="KW-1185">Reference proteome</keyword>
<dbReference type="AlphaFoldDB" id="A0A9W6UHB6"/>
<keyword evidence="2" id="KW-1133">Transmembrane helix</keyword>
<feature type="region of interest" description="Disordered" evidence="1">
    <location>
        <begin position="153"/>
        <end position="179"/>
    </location>
</feature>
<evidence type="ECO:0000313" key="3">
    <source>
        <dbReference type="EMBL" id="GLU48691.1"/>
    </source>
</evidence>
<dbReference type="Proteomes" id="UP001165092">
    <property type="component" value="Unassembled WGS sequence"/>
</dbReference>
<sequence>MTGQRAGAGSRRRGPSPAFNLALLTLALLLVYLAVSNLDRGIRAATADGAPGTFTAASLACIQHPGHESCTCYGTYTADDGAAPRDDVYLYGADRATCVIDQDTRAVDIGAPNRVYGPEGSREWMFTAGLLLAGLALATASTTNLVRARLLRGGGRPPENDTVHHYGPGKEGPTAEEGR</sequence>
<reference evidence="3" key="1">
    <citation type="submission" date="2023-02" db="EMBL/GenBank/DDBJ databases">
        <title>Nocardiopsis ansamitocini NBRC 112285.</title>
        <authorList>
            <person name="Ichikawa N."/>
            <person name="Sato H."/>
            <person name="Tonouchi N."/>
        </authorList>
    </citation>
    <scope>NUCLEOTIDE SEQUENCE</scope>
    <source>
        <strain evidence="3">NBRC 112285</strain>
    </source>
</reference>
<accession>A0A9W6UHB6</accession>
<comment type="caution">
    <text evidence="3">The sequence shown here is derived from an EMBL/GenBank/DDBJ whole genome shotgun (WGS) entry which is preliminary data.</text>
</comment>
<proteinExistence type="predicted"/>
<protein>
    <submittedName>
        <fullName evidence="3">Uncharacterized protein</fullName>
    </submittedName>
</protein>
<evidence type="ECO:0000256" key="1">
    <source>
        <dbReference type="SAM" id="MobiDB-lite"/>
    </source>
</evidence>
<dbReference type="EMBL" id="BSQG01000005">
    <property type="protein sequence ID" value="GLU48691.1"/>
    <property type="molecule type" value="Genomic_DNA"/>
</dbReference>
<feature type="transmembrane region" description="Helical" evidence="2">
    <location>
        <begin position="124"/>
        <end position="146"/>
    </location>
</feature>
<feature type="transmembrane region" description="Helical" evidence="2">
    <location>
        <begin position="18"/>
        <end position="35"/>
    </location>
</feature>
<name>A0A9W6UHB6_9ACTN</name>
<organism evidence="3 4">
    <name type="scientific">Nocardiopsis ansamitocini</name>
    <dbReference type="NCBI Taxonomy" id="1670832"/>
    <lineage>
        <taxon>Bacteria</taxon>
        <taxon>Bacillati</taxon>
        <taxon>Actinomycetota</taxon>
        <taxon>Actinomycetes</taxon>
        <taxon>Streptosporangiales</taxon>
        <taxon>Nocardiopsidaceae</taxon>
        <taxon>Nocardiopsis</taxon>
    </lineage>
</organism>
<keyword evidence="2" id="KW-0812">Transmembrane</keyword>